<feature type="site" description="Transition state stabilizer" evidence="9">
    <location>
        <position position="240"/>
    </location>
</feature>
<feature type="binding site" evidence="9">
    <location>
        <begin position="330"/>
        <end position="334"/>
    </location>
    <ligand>
        <name>ATP</name>
        <dbReference type="ChEBI" id="CHEBI:30616"/>
    </ligand>
</feature>
<evidence type="ECO:0000256" key="10">
    <source>
        <dbReference type="RuleBase" id="RU003835"/>
    </source>
</evidence>
<protein>
    <recommendedName>
        <fullName evidence="9">Acetate kinase</fullName>
        <ecNumber evidence="9">2.7.2.1</ecNumber>
    </recommendedName>
    <alternativeName>
        <fullName evidence="9">Acetokinase</fullName>
    </alternativeName>
</protein>
<keyword evidence="12" id="KW-1185">Reference proteome</keyword>
<keyword evidence="7 9" id="KW-0067">ATP-binding</keyword>
<dbReference type="RefSeq" id="WP_264600014.1">
    <property type="nucleotide sequence ID" value="NZ_JAOQNS010000002.1"/>
</dbReference>
<dbReference type="Proteomes" id="UP001209755">
    <property type="component" value="Unassembled WGS sequence"/>
</dbReference>
<evidence type="ECO:0000256" key="8">
    <source>
        <dbReference type="ARBA" id="ARBA00022842"/>
    </source>
</evidence>
<evidence type="ECO:0000256" key="1">
    <source>
        <dbReference type="ARBA" id="ARBA00008748"/>
    </source>
</evidence>
<keyword evidence="6 9" id="KW-0418">Kinase</keyword>
<comment type="pathway">
    <text evidence="9">Metabolic intermediate biosynthesis; acetyl-CoA biosynthesis; acetyl-CoA from acetate: step 1/2.</text>
</comment>
<dbReference type="PROSITE" id="PS01075">
    <property type="entry name" value="ACETATE_KINASE_1"/>
    <property type="match status" value="1"/>
</dbReference>
<evidence type="ECO:0000256" key="6">
    <source>
        <dbReference type="ARBA" id="ARBA00022777"/>
    </source>
</evidence>
<evidence type="ECO:0000256" key="9">
    <source>
        <dbReference type="HAMAP-Rule" id="MF_00020"/>
    </source>
</evidence>
<organism evidence="11 12">
    <name type="scientific">Rhodobium gokarnense</name>
    <dbReference type="NCBI Taxonomy" id="364296"/>
    <lineage>
        <taxon>Bacteria</taxon>
        <taxon>Pseudomonadati</taxon>
        <taxon>Pseudomonadota</taxon>
        <taxon>Alphaproteobacteria</taxon>
        <taxon>Hyphomicrobiales</taxon>
        <taxon>Rhodobiaceae</taxon>
        <taxon>Rhodobium</taxon>
    </lineage>
</organism>
<accession>A0ABT3H7F9</accession>
<evidence type="ECO:0000256" key="2">
    <source>
        <dbReference type="ARBA" id="ARBA00022490"/>
    </source>
</evidence>
<evidence type="ECO:0000256" key="7">
    <source>
        <dbReference type="ARBA" id="ARBA00022840"/>
    </source>
</evidence>
<comment type="cofactor">
    <cofactor evidence="9">
        <name>Mg(2+)</name>
        <dbReference type="ChEBI" id="CHEBI:18420"/>
    </cofactor>
    <cofactor evidence="9">
        <name>Mn(2+)</name>
        <dbReference type="ChEBI" id="CHEBI:29035"/>
    </cofactor>
    <text evidence="9">Mg(2+). Can also accept Mn(2+).</text>
</comment>
<comment type="catalytic activity">
    <reaction evidence="9">
        <text>acetate + ATP = acetyl phosphate + ADP</text>
        <dbReference type="Rhea" id="RHEA:11352"/>
        <dbReference type="ChEBI" id="CHEBI:22191"/>
        <dbReference type="ChEBI" id="CHEBI:30089"/>
        <dbReference type="ChEBI" id="CHEBI:30616"/>
        <dbReference type="ChEBI" id="CHEBI:456216"/>
        <dbReference type="EC" id="2.7.2.1"/>
    </reaction>
</comment>
<feature type="active site" description="Proton donor/acceptor" evidence="9">
    <location>
        <position position="147"/>
    </location>
</feature>
<dbReference type="InterPro" id="IPR023865">
    <property type="entry name" value="Aliphatic_acid_kinase_CS"/>
</dbReference>
<feature type="binding site" evidence="9">
    <location>
        <position position="384"/>
    </location>
    <ligand>
        <name>Mg(2+)</name>
        <dbReference type="ChEBI" id="CHEBI:18420"/>
    </ligand>
</feature>
<comment type="function">
    <text evidence="9">Catalyzes the formation of acetyl phosphate from acetate and ATP. Can also catalyze the reverse reaction.</text>
</comment>
<keyword evidence="3 9" id="KW-0808">Transferase</keyword>
<dbReference type="InterPro" id="IPR000890">
    <property type="entry name" value="Aliphatic_acid_kin_short-chain"/>
</dbReference>
<dbReference type="EC" id="2.7.2.1" evidence="9"/>
<dbReference type="PANTHER" id="PTHR21060">
    <property type="entry name" value="ACETATE KINASE"/>
    <property type="match status" value="1"/>
</dbReference>
<dbReference type="Pfam" id="PF00871">
    <property type="entry name" value="Acetate_kinase"/>
    <property type="match status" value="1"/>
</dbReference>
<comment type="caution">
    <text evidence="11">The sequence shown here is derived from an EMBL/GenBank/DDBJ whole genome shotgun (WGS) entry which is preliminary data.</text>
</comment>
<feature type="binding site" evidence="9">
    <location>
        <begin position="282"/>
        <end position="284"/>
    </location>
    <ligand>
        <name>ATP</name>
        <dbReference type="ChEBI" id="CHEBI:30616"/>
    </ligand>
</feature>
<dbReference type="InterPro" id="IPR043129">
    <property type="entry name" value="ATPase_NBD"/>
</dbReference>
<comment type="subcellular location">
    <subcellularLocation>
        <location evidence="9">Cytoplasm</location>
    </subcellularLocation>
</comment>
<dbReference type="GO" id="GO:0008776">
    <property type="term" value="F:acetate kinase activity"/>
    <property type="evidence" value="ECO:0007669"/>
    <property type="project" value="UniProtKB-EC"/>
</dbReference>
<dbReference type="PRINTS" id="PR00471">
    <property type="entry name" value="ACETATEKNASE"/>
</dbReference>
<reference evidence="12" key="1">
    <citation type="submission" date="2023-07" db="EMBL/GenBank/DDBJ databases">
        <title>Genome sequencing of Purple Non-Sulfur Bacteria from various extreme environments.</title>
        <authorList>
            <person name="Mayer M."/>
        </authorList>
    </citation>
    <scope>NUCLEOTIDE SEQUENCE [LARGE SCALE GENOMIC DNA]</scope>
    <source>
        <strain evidence="12">DSM 17935</strain>
    </source>
</reference>
<dbReference type="EMBL" id="JAOQNS010000002">
    <property type="protein sequence ID" value="MCW2306342.1"/>
    <property type="molecule type" value="Genomic_DNA"/>
</dbReference>
<dbReference type="PROSITE" id="PS01076">
    <property type="entry name" value="ACETATE_KINASE_2"/>
    <property type="match status" value="1"/>
</dbReference>
<feature type="binding site" evidence="9">
    <location>
        <position position="90"/>
    </location>
    <ligand>
        <name>substrate</name>
    </ligand>
</feature>
<feature type="binding site" evidence="9">
    <location>
        <position position="12"/>
    </location>
    <ligand>
        <name>Mg(2+)</name>
        <dbReference type="ChEBI" id="CHEBI:18420"/>
    </ligand>
</feature>
<dbReference type="CDD" id="cd24010">
    <property type="entry name" value="ASKHA_NBD_AcK_PK"/>
    <property type="match status" value="1"/>
</dbReference>
<dbReference type="SUPFAM" id="SSF53067">
    <property type="entry name" value="Actin-like ATPase domain"/>
    <property type="match status" value="2"/>
</dbReference>
<feature type="binding site" evidence="9">
    <location>
        <position position="19"/>
    </location>
    <ligand>
        <name>ATP</name>
        <dbReference type="ChEBI" id="CHEBI:30616"/>
    </ligand>
</feature>
<evidence type="ECO:0000313" key="11">
    <source>
        <dbReference type="EMBL" id="MCW2306342.1"/>
    </source>
</evidence>
<proteinExistence type="inferred from homology"/>
<dbReference type="Gene3D" id="3.30.420.40">
    <property type="match status" value="2"/>
</dbReference>
<comment type="subunit">
    <text evidence="9">Homodimer.</text>
</comment>
<dbReference type="NCBIfam" id="TIGR00016">
    <property type="entry name" value="ackA"/>
    <property type="match status" value="1"/>
</dbReference>
<dbReference type="HAMAP" id="MF_00020">
    <property type="entry name" value="Acetate_kinase"/>
    <property type="match status" value="1"/>
</dbReference>
<keyword evidence="4 9" id="KW-0479">Metal-binding</keyword>
<feature type="site" description="Transition state stabilizer" evidence="9">
    <location>
        <position position="179"/>
    </location>
</feature>
<keyword evidence="5 9" id="KW-0547">Nucleotide-binding</keyword>
<evidence type="ECO:0000256" key="5">
    <source>
        <dbReference type="ARBA" id="ARBA00022741"/>
    </source>
</evidence>
<dbReference type="PANTHER" id="PTHR21060:SF21">
    <property type="entry name" value="ACETATE KINASE"/>
    <property type="match status" value="1"/>
</dbReference>
<name>A0ABT3H7F9_9HYPH</name>
<keyword evidence="8 9" id="KW-0460">Magnesium</keyword>
<evidence type="ECO:0000313" key="12">
    <source>
        <dbReference type="Proteomes" id="UP001209755"/>
    </source>
</evidence>
<dbReference type="PIRSF" id="PIRSF000722">
    <property type="entry name" value="Acetate_prop_kin"/>
    <property type="match status" value="1"/>
</dbReference>
<comment type="similarity">
    <text evidence="1 9 10">Belongs to the acetokinase family.</text>
</comment>
<keyword evidence="2 9" id="KW-0963">Cytoplasm</keyword>
<dbReference type="InterPro" id="IPR004372">
    <property type="entry name" value="Ac/propionate_kinase"/>
</dbReference>
<feature type="binding site" evidence="9">
    <location>
        <begin position="207"/>
        <end position="211"/>
    </location>
    <ligand>
        <name>ATP</name>
        <dbReference type="ChEBI" id="CHEBI:30616"/>
    </ligand>
</feature>
<evidence type="ECO:0000256" key="4">
    <source>
        <dbReference type="ARBA" id="ARBA00022723"/>
    </source>
</evidence>
<sequence length="412" mass="43310">MANCSPLALVVNCGSSSLKFALFDTSLPSPLVDGLAERLGSDEASIRFDRNGTRRTTPIVGAGHQQAFDALLAFLTEHGLRDRIGVVGHRVVHGGERFTRSVEITAEVMAGIDDCAVLAPLHNPANLVGIRAAMAALPDAGHVAVFDTAFHQTIPEEAYLYALPQRFRRDFGVRRYGFHGTSHRYVAARAVEFLGLDPKDHGLIVLHLGNGASATAVSNGKSVDTSMGLTPVEGLVMGTRCGDVDAGALTYIARRAGLDVDALDAMVNKESGLLGLSELSNDCRTLEAAAAEGHAGARMALDVFAYRIARTVGALRMPLPRLDAVVFTGGIGENSASVRASVIARLGFLGMHLDEDANRAMRGGTAGCVSRSGRPAALVMPTDEERMIACDAAAIAFADAPVAFSVFSEAAE</sequence>
<gene>
    <name evidence="9" type="primary">ackA</name>
    <name evidence="11" type="ORF">M2319_000661</name>
</gene>
<evidence type="ECO:0000256" key="3">
    <source>
        <dbReference type="ARBA" id="ARBA00022679"/>
    </source>
</evidence>